<sequence>GPILKDFTEDELNIIEGDFNLTEEMEEAKEFMEEHCQNESSYVFSEGGYTFVIPCDILDEVEESPSALVEQGIENIIEQVYYDNYDCKFWNCFEETGLPLFLVSEKAKNYWQDKFYLTLIAFVVLVVLIFFLMENKQNTPIIVGSLLALSSLPLLWLEKIIGSSIAGDSYLALVGVFFSKIGSVFWIVFISGLIILGAGIALRFLPGIFTKKKK</sequence>
<proteinExistence type="predicted"/>
<keyword evidence="1" id="KW-1133">Transmembrane helix</keyword>
<reference evidence="2" key="1">
    <citation type="journal article" date="2014" name="Front. Microbiol.">
        <title>High frequency of phylogenetically diverse reductive dehalogenase-homologous genes in deep subseafloor sedimentary metagenomes.</title>
        <authorList>
            <person name="Kawai M."/>
            <person name="Futagami T."/>
            <person name="Toyoda A."/>
            <person name="Takaki Y."/>
            <person name="Nishi S."/>
            <person name="Hori S."/>
            <person name="Arai W."/>
            <person name="Tsubouchi T."/>
            <person name="Morono Y."/>
            <person name="Uchiyama I."/>
            <person name="Ito T."/>
            <person name="Fujiyama A."/>
            <person name="Inagaki F."/>
            <person name="Takami H."/>
        </authorList>
    </citation>
    <scope>NUCLEOTIDE SEQUENCE</scope>
    <source>
        <strain evidence="2">Expedition CK06-06</strain>
    </source>
</reference>
<evidence type="ECO:0000313" key="2">
    <source>
        <dbReference type="EMBL" id="GAH58542.1"/>
    </source>
</evidence>
<comment type="caution">
    <text evidence="2">The sequence shown here is derived from an EMBL/GenBank/DDBJ whole genome shotgun (WGS) entry which is preliminary data.</text>
</comment>
<feature type="transmembrane region" description="Helical" evidence="1">
    <location>
        <begin position="139"/>
        <end position="156"/>
    </location>
</feature>
<keyword evidence="1" id="KW-0472">Membrane</keyword>
<keyword evidence="1" id="KW-0812">Transmembrane</keyword>
<dbReference type="EMBL" id="BARU01019929">
    <property type="protein sequence ID" value="GAH58542.1"/>
    <property type="molecule type" value="Genomic_DNA"/>
</dbReference>
<feature type="transmembrane region" description="Helical" evidence="1">
    <location>
        <begin position="115"/>
        <end position="133"/>
    </location>
</feature>
<feature type="non-terminal residue" evidence="2">
    <location>
        <position position="1"/>
    </location>
</feature>
<name>X1GMZ7_9ZZZZ</name>
<evidence type="ECO:0000256" key="1">
    <source>
        <dbReference type="SAM" id="Phobius"/>
    </source>
</evidence>
<gene>
    <name evidence="2" type="ORF">S03H2_32783</name>
</gene>
<dbReference type="AlphaFoldDB" id="X1GMZ7"/>
<accession>X1GMZ7</accession>
<protein>
    <submittedName>
        <fullName evidence="2">Uncharacterized protein</fullName>
    </submittedName>
</protein>
<feature type="transmembrane region" description="Helical" evidence="1">
    <location>
        <begin position="184"/>
        <end position="205"/>
    </location>
</feature>
<organism evidence="2">
    <name type="scientific">marine sediment metagenome</name>
    <dbReference type="NCBI Taxonomy" id="412755"/>
    <lineage>
        <taxon>unclassified sequences</taxon>
        <taxon>metagenomes</taxon>
        <taxon>ecological metagenomes</taxon>
    </lineage>
</organism>